<dbReference type="InterPro" id="IPR052061">
    <property type="entry name" value="PTE-AB_protein"/>
</dbReference>
<dbReference type="AlphaFoldDB" id="R8BC11"/>
<gene>
    <name evidence="2" type="ORF">UCRPA7_7584</name>
</gene>
<dbReference type="RefSeq" id="XP_007918303.1">
    <property type="nucleotide sequence ID" value="XM_007920112.1"/>
</dbReference>
<dbReference type="eggNOG" id="KOG4781">
    <property type="taxonomic scope" value="Eukaryota"/>
</dbReference>
<dbReference type="KEGG" id="tmn:UCRPA7_7584"/>
<organism evidence="2 3">
    <name type="scientific">Phaeoacremonium minimum (strain UCR-PA7)</name>
    <name type="common">Esca disease fungus</name>
    <name type="synonym">Togninia minima</name>
    <dbReference type="NCBI Taxonomy" id="1286976"/>
    <lineage>
        <taxon>Eukaryota</taxon>
        <taxon>Fungi</taxon>
        <taxon>Dikarya</taxon>
        <taxon>Ascomycota</taxon>
        <taxon>Pezizomycotina</taxon>
        <taxon>Sordariomycetes</taxon>
        <taxon>Sordariomycetidae</taxon>
        <taxon>Togniniales</taxon>
        <taxon>Togniniaceae</taxon>
        <taxon>Phaeoacremonium</taxon>
    </lineage>
</organism>
<name>R8BC11_PHAM7</name>
<sequence>MSSSRIPTILLPLVRGRPIISVSKISQSSRTFAARSIATTAGTAQLQPSFLRRTASFTGRAVLFTVLGFVMSVAPAYQTVSGLMTPITDEDTLSMFVPATPEEQAVEDFINNHPLAKQLREHPNFTESRPPLKIPPSYRSHNLTGGTLLGPGCVIVPPFAWNEAGGKSYVQICHLGENLCGYPGIIHGGFLATMLDEGLARTCFAALPNKVGMTANLNINYRAPAAANQYVVLRGTTTKVEGRKAWVEGRIETLVGEGETPVVLADATALFISPKQGAAMAVFYASS</sequence>
<dbReference type="PANTHER" id="PTHR47260:SF7">
    <property type="entry name" value="THIOESTERASE FAMILY PROTEIN (AFU_ORTHOLOGUE AFUA_1G10800)"/>
    <property type="match status" value="1"/>
</dbReference>
<dbReference type="HOGENOM" id="CLU_052827_0_1_1"/>
<dbReference type="Proteomes" id="UP000014074">
    <property type="component" value="Unassembled WGS sequence"/>
</dbReference>
<protein>
    <submittedName>
        <fullName evidence="2">Putative thioesterase family protein</fullName>
    </submittedName>
</protein>
<feature type="domain" description="Thioesterase" evidence="1">
    <location>
        <begin position="184"/>
        <end position="253"/>
    </location>
</feature>
<evidence type="ECO:0000259" key="1">
    <source>
        <dbReference type="Pfam" id="PF03061"/>
    </source>
</evidence>
<dbReference type="SUPFAM" id="SSF54637">
    <property type="entry name" value="Thioesterase/thiol ester dehydrase-isomerase"/>
    <property type="match status" value="1"/>
</dbReference>
<dbReference type="CDD" id="cd03443">
    <property type="entry name" value="PaaI_thioesterase"/>
    <property type="match status" value="1"/>
</dbReference>
<dbReference type="OrthoDB" id="506431at2759"/>
<dbReference type="Gene3D" id="3.10.129.10">
    <property type="entry name" value="Hotdog Thioesterase"/>
    <property type="match status" value="1"/>
</dbReference>
<reference evidence="3" key="1">
    <citation type="journal article" date="2013" name="Genome Announc.">
        <title>Draft genome sequence of the ascomycete Phaeoacremonium aleophilum strain UCR-PA7, a causal agent of the esca disease complex in grapevines.</title>
        <authorList>
            <person name="Blanco-Ulate B."/>
            <person name="Rolshausen P."/>
            <person name="Cantu D."/>
        </authorList>
    </citation>
    <scope>NUCLEOTIDE SEQUENCE [LARGE SCALE GENOMIC DNA]</scope>
    <source>
        <strain evidence="3">UCR-PA7</strain>
    </source>
</reference>
<keyword evidence="3" id="KW-1185">Reference proteome</keyword>
<dbReference type="GeneID" id="19328356"/>
<evidence type="ECO:0000313" key="2">
    <source>
        <dbReference type="EMBL" id="EON96842.1"/>
    </source>
</evidence>
<dbReference type="PANTHER" id="PTHR47260">
    <property type="entry name" value="UPF0644 PROTEIN PB2B4.06"/>
    <property type="match status" value="1"/>
</dbReference>
<proteinExistence type="predicted"/>
<dbReference type="InterPro" id="IPR029069">
    <property type="entry name" value="HotDog_dom_sf"/>
</dbReference>
<dbReference type="InterPro" id="IPR006683">
    <property type="entry name" value="Thioestr_dom"/>
</dbReference>
<accession>R8BC11</accession>
<dbReference type="Pfam" id="PF03061">
    <property type="entry name" value="4HBT"/>
    <property type="match status" value="1"/>
</dbReference>
<evidence type="ECO:0000313" key="3">
    <source>
        <dbReference type="Proteomes" id="UP000014074"/>
    </source>
</evidence>
<dbReference type="EMBL" id="KB933309">
    <property type="protein sequence ID" value="EON96842.1"/>
    <property type="molecule type" value="Genomic_DNA"/>
</dbReference>